<dbReference type="Pfam" id="PF01520">
    <property type="entry name" value="Amidase_3"/>
    <property type="match status" value="1"/>
</dbReference>
<organism evidence="6 7">
    <name type="scientific">Flavobacterium nakdongensis</name>
    <dbReference type="NCBI Taxonomy" id="3073563"/>
    <lineage>
        <taxon>Bacteria</taxon>
        <taxon>Pseudomonadati</taxon>
        <taxon>Bacteroidota</taxon>
        <taxon>Flavobacteriia</taxon>
        <taxon>Flavobacteriales</taxon>
        <taxon>Flavobacteriaceae</taxon>
        <taxon>Flavobacterium</taxon>
    </lineage>
</organism>
<dbReference type="InterPro" id="IPR050695">
    <property type="entry name" value="N-acetylmuramoyl_amidase_3"/>
</dbReference>
<feature type="signal peptide" evidence="4">
    <location>
        <begin position="1"/>
        <end position="18"/>
    </location>
</feature>
<dbReference type="InterPro" id="IPR002508">
    <property type="entry name" value="MurNAc-LAA_cat"/>
</dbReference>
<protein>
    <recommendedName>
        <fullName evidence="2">N-acetylmuramoyl-L-alanine amidase</fullName>
        <ecNumber evidence="2">3.5.1.28</ecNumber>
    </recommendedName>
</protein>
<name>A0ABY9RC22_9FLAO</name>
<evidence type="ECO:0000313" key="6">
    <source>
        <dbReference type="EMBL" id="WMW78801.1"/>
    </source>
</evidence>
<accession>A0ABY9RC22</accession>
<dbReference type="Gene3D" id="3.40.630.40">
    <property type="entry name" value="Zn-dependent exopeptidases"/>
    <property type="match status" value="1"/>
</dbReference>
<evidence type="ECO:0000256" key="4">
    <source>
        <dbReference type="SAM" id="SignalP"/>
    </source>
</evidence>
<dbReference type="CDD" id="cd02696">
    <property type="entry name" value="MurNAc-LAA"/>
    <property type="match status" value="1"/>
</dbReference>
<evidence type="ECO:0000256" key="2">
    <source>
        <dbReference type="ARBA" id="ARBA00011901"/>
    </source>
</evidence>
<evidence type="ECO:0000256" key="3">
    <source>
        <dbReference type="ARBA" id="ARBA00022801"/>
    </source>
</evidence>
<dbReference type="GO" id="GO:0008745">
    <property type="term" value="F:N-acetylmuramoyl-L-alanine amidase activity"/>
    <property type="evidence" value="ECO:0007669"/>
    <property type="project" value="UniProtKB-EC"/>
</dbReference>
<dbReference type="RefSeq" id="WP_309533092.1">
    <property type="nucleotide sequence ID" value="NZ_CP133721.1"/>
</dbReference>
<reference evidence="6" key="1">
    <citation type="submission" date="2023-09" db="EMBL/GenBank/DDBJ databases">
        <title>Flavobacterium sp. 20NA77.7 isolated from freshwater.</title>
        <authorList>
            <person name="Le V."/>
            <person name="Ko S.-R."/>
            <person name="Ahn C.-Y."/>
            <person name="Oh H.-M."/>
        </authorList>
    </citation>
    <scope>NUCLEOTIDE SEQUENCE</scope>
    <source>
        <strain evidence="6">20NA77.7</strain>
    </source>
</reference>
<proteinExistence type="predicted"/>
<dbReference type="PANTHER" id="PTHR30404">
    <property type="entry name" value="N-ACETYLMURAMOYL-L-ALANINE AMIDASE"/>
    <property type="match status" value="1"/>
</dbReference>
<keyword evidence="7" id="KW-1185">Reference proteome</keyword>
<evidence type="ECO:0000256" key="1">
    <source>
        <dbReference type="ARBA" id="ARBA00001561"/>
    </source>
</evidence>
<gene>
    <name evidence="6" type="ORF">RF683_04985</name>
</gene>
<dbReference type="SMART" id="SM00646">
    <property type="entry name" value="Ami_3"/>
    <property type="match status" value="1"/>
</dbReference>
<evidence type="ECO:0000259" key="5">
    <source>
        <dbReference type="SMART" id="SM00646"/>
    </source>
</evidence>
<keyword evidence="4" id="KW-0732">Signal</keyword>
<sequence length="365" mass="40840">MKKILIVLILTISSLSFSQEGKFKLVLDAGHGGKDPGANKNGCVEKEIALDVVLQIGELLKNYSDFDVKYTRTTDVFIPLRDRAKIANDFGANLFVSIHCNSSVSPNPSGSMTLVMGLSRSNMNFEIAKTENAVIFQEDDYKKNYKGFDPNNPSTQIGLKILQEETLLQSIEFASEIQNQFKNTLTRKDLGMHQQPLWVLDATVMPGVLIELGFLSNYKESKYLNSKEGRQNFAQVIALAILKYKNQLLGTETPLFEPKVLTPIIIEETKPEIVPIVDTVKTIPLDVQPQVDDQKKYRVQIGYSTTKLDLVPANFKGLLNVTMKQEGNAYKYFYGNASSAEECKKLLAEAKTKGFNTAFMVEDKE</sequence>
<comment type="catalytic activity">
    <reaction evidence="1">
        <text>Hydrolyzes the link between N-acetylmuramoyl residues and L-amino acid residues in certain cell-wall glycopeptides.</text>
        <dbReference type="EC" id="3.5.1.28"/>
    </reaction>
</comment>
<feature type="domain" description="MurNAc-LAA" evidence="5">
    <location>
        <begin position="84"/>
        <end position="242"/>
    </location>
</feature>
<dbReference type="PANTHER" id="PTHR30404:SF0">
    <property type="entry name" value="N-ACETYLMURAMOYL-L-ALANINE AMIDASE AMIC"/>
    <property type="match status" value="1"/>
</dbReference>
<dbReference type="EC" id="3.5.1.28" evidence="2"/>
<keyword evidence="3 6" id="KW-0378">Hydrolase</keyword>
<evidence type="ECO:0000313" key="7">
    <source>
        <dbReference type="Proteomes" id="UP001180481"/>
    </source>
</evidence>
<dbReference type="SUPFAM" id="SSF53187">
    <property type="entry name" value="Zn-dependent exopeptidases"/>
    <property type="match status" value="1"/>
</dbReference>
<dbReference type="Proteomes" id="UP001180481">
    <property type="component" value="Chromosome"/>
</dbReference>
<dbReference type="EMBL" id="CP133721">
    <property type="protein sequence ID" value="WMW78801.1"/>
    <property type="molecule type" value="Genomic_DNA"/>
</dbReference>
<feature type="chain" id="PRO_5046723466" description="N-acetylmuramoyl-L-alanine amidase" evidence="4">
    <location>
        <begin position="19"/>
        <end position="365"/>
    </location>
</feature>